<keyword evidence="2" id="KW-0472">Membrane</keyword>
<dbReference type="InterPro" id="IPR036942">
    <property type="entry name" value="Beta-barrel_TonB_sf"/>
</dbReference>
<name>A0A378QFB7_MORLA</name>
<sequence>MLAKHTLDNPHTMRTDPPYTPAEQESYDKMKHITETVSASDYTGANRIMANPMDYESKSYLAKVGYRFDDTHYVGGVFENTKQEYDIQDMGQEAYITPAFLKK</sequence>
<proteinExistence type="predicted"/>
<feature type="compositionally biased region" description="Basic and acidic residues" evidence="4">
    <location>
        <begin position="1"/>
        <end position="14"/>
    </location>
</feature>
<dbReference type="AlphaFoldDB" id="A0A378QFB7"/>
<gene>
    <name evidence="5" type="primary">tbp1_2</name>
    <name evidence="5" type="ORF">NCTC7911_00974</name>
</gene>
<evidence type="ECO:0000256" key="3">
    <source>
        <dbReference type="ARBA" id="ARBA00023237"/>
    </source>
</evidence>
<evidence type="ECO:0000256" key="2">
    <source>
        <dbReference type="ARBA" id="ARBA00023136"/>
    </source>
</evidence>
<evidence type="ECO:0000256" key="4">
    <source>
        <dbReference type="SAM" id="MobiDB-lite"/>
    </source>
</evidence>
<evidence type="ECO:0000313" key="6">
    <source>
        <dbReference type="Proteomes" id="UP000254107"/>
    </source>
</evidence>
<dbReference type="Proteomes" id="UP000254107">
    <property type="component" value="Unassembled WGS sequence"/>
</dbReference>
<organism evidence="5 6">
    <name type="scientific">Moraxella lacunata</name>
    <dbReference type="NCBI Taxonomy" id="477"/>
    <lineage>
        <taxon>Bacteria</taxon>
        <taxon>Pseudomonadati</taxon>
        <taxon>Pseudomonadota</taxon>
        <taxon>Gammaproteobacteria</taxon>
        <taxon>Moraxellales</taxon>
        <taxon>Moraxellaceae</taxon>
        <taxon>Moraxella</taxon>
    </lineage>
</organism>
<evidence type="ECO:0000256" key="1">
    <source>
        <dbReference type="ARBA" id="ARBA00004442"/>
    </source>
</evidence>
<accession>A0A378QFB7</accession>
<dbReference type="Gene3D" id="2.40.170.20">
    <property type="entry name" value="TonB-dependent receptor, beta-barrel domain"/>
    <property type="match status" value="1"/>
</dbReference>
<feature type="region of interest" description="Disordered" evidence="4">
    <location>
        <begin position="1"/>
        <end position="23"/>
    </location>
</feature>
<dbReference type="GO" id="GO:0009279">
    <property type="term" value="C:cell outer membrane"/>
    <property type="evidence" value="ECO:0007669"/>
    <property type="project" value="UniProtKB-SubCell"/>
</dbReference>
<dbReference type="EMBL" id="UGQC01000001">
    <property type="protein sequence ID" value="STY99596.1"/>
    <property type="molecule type" value="Genomic_DNA"/>
</dbReference>
<protein>
    <submittedName>
        <fullName evidence="5">Transferrin-binding protein 1</fullName>
    </submittedName>
</protein>
<evidence type="ECO:0000313" key="5">
    <source>
        <dbReference type="EMBL" id="STY99596.1"/>
    </source>
</evidence>
<reference evidence="5 6" key="1">
    <citation type="submission" date="2018-06" db="EMBL/GenBank/DDBJ databases">
        <authorList>
            <consortium name="Pathogen Informatics"/>
            <person name="Doyle S."/>
        </authorList>
    </citation>
    <scope>NUCLEOTIDE SEQUENCE [LARGE SCALE GENOMIC DNA]</scope>
    <source>
        <strain evidence="5 6">NCTC7911</strain>
    </source>
</reference>
<comment type="subcellular location">
    <subcellularLocation>
        <location evidence="1">Cell outer membrane</location>
    </subcellularLocation>
</comment>
<keyword evidence="3" id="KW-0998">Cell outer membrane</keyword>
<keyword evidence="6" id="KW-1185">Reference proteome</keyword>